<dbReference type="AlphaFoldDB" id="A0A2T4A686"/>
<reference evidence="2 3" key="1">
    <citation type="submission" date="2016-07" db="EMBL/GenBank/DDBJ databases">
        <title>Multiple horizontal gene transfer events from other fungi enriched the ability of initially mycotrophic Trichoderma (Ascomycota) to feed on dead plant biomass.</title>
        <authorList>
            <consortium name="DOE Joint Genome Institute"/>
            <person name="Aerts A."/>
            <person name="Atanasova L."/>
            <person name="Chenthamara K."/>
            <person name="Zhang J."/>
            <person name="Grujic M."/>
            <person name="Henrissat B."/>
            <person name="Kuo A."/>
            <person name="Salamov A."/>
            <person name="Lipzen A."/>
            <person name="Labutti K."/>
            <person name="Barry K."/>
            <person name="Miao Y."/>
            <person name="Rahimi M.J."/>
            <person name="Shen Q."/>
            <person name="Grigoriev I.V."/>
            <person name="Kubicek C.P."/>
            <person name="Druzhinina I.S."/>
        </authorList>
    </citation>
    <scope>NUCLEOTIDE SEQUENCE [LARGE SCALE GENOMIC DNA]</scope>
    <source>
        <strain evidence="2 3">CBS 226.95</strain>
    </source>
</reference>
<keyword evidence="3" id="KW-1185">Reference proteome</keyword>
<organism evidence="2 3">
    <name type="scientific">Trichoderma harzianum CBS 226.95</name>
    <dbReference type="NCBI Taxonomy" id="983964"/>
    <lineage>
        <taxon>Eukaryota</taxon>
        <taxon>Fungi</taxon>
        <taxon>Dikarya</taxon>
        <taxon>Ascomycota</taxon>
        <taxon>Pezizomycotina</taxon>
        <taxon>Sordariomycetes</taxon>
        <taxon>Hypocreomycetidae</taxon>
        <taxon>Hypocreales</taxon>
        <taxon>Hypocreaceae</taxon>
        <taxon>Trichoderma</taxon>
    </lineage>
</organism>
<keyword evidence="1" id="KW-0812">Transmembrane</keyword>
<gene>
    <name evidence="2" type="ORF">M431DRAFT_465657</name>
</gene>
<dbReference type="RefSeq" id="XP_024772247.1">
    <property type="nucleotide sequence ID" value="XM_024915393.1"/>
</dbReference>
<dbReference type="GeneID" id="36623961"/>
<evidence type="ECO:0000313" key="3">
    <source>
        <dbReference type="Proteomes" id="UP000241690"/>
    </source>
</evidence>
<keyword evidence="1" id="KW-1133">Transmembrane helix</keyword>
<proteinExistence type="predicted"/>
<evidence type="ECO:0000256" key="1">
    <source>
        <dbReference type="SAM" id="Phobius"/>
    </source>
</evidence>
<evidence type="ECO:0000313" key="2">
    <source>
        <dbReference type="EMBL" id="PTB52570.1"/>
    </source>
</evidence>
<dbReference type="EMBL" id="KZ679683">
    <property type="protein sequence ID" value="PTB52570.1"/>
    <property type="molecule type" value="Genomic_DNA"/>
</dbReference>
<dbReference type="Proteomes" id="UP000241690">
    <property type="component" value="Unassembled WGS sequence"/>
</dbReference>
<accession>A0A2T4A686</accession>
<name>A0A2T4A686_TRIHA</name>
<feature type="transmembrane region" description="Helical" evidence="1">
    <location>
        <begin position="162"/>
        <end position="186"/>
    </location>
</feature>
<protein>
    <submittedName>
        <fullName evidence="2">Uncharacterized protein</fullName>
    </submittedName>
</protein>
<sequence length="222" mass="25081">MGYGMDGWTDGWILGLFRFSRRGLMHVSWIRPVFSRAQGGEVSGSVYQVIWLNTPMALATPEWAGKLAYTRTRKHSNEAPTNTMMQHTRGHRMVRNAMSLLGVRLLGERISGEFGTTVWELDGYLVDNMGRTTAGAGKSLRGPNFLRQAALDDGLSGKDVRLAIASLFFLFLFLCHLSFSSFLIFITPSRTITRDLCKIPTKSFCFVYSHIKCIMFRQLVRL</sequence>
<keyword evidence="1" id="KW-0472">Membrane</keyword>